<evidence type="ECO:0000259" key="1">
    <source>
        <dbReference type="Pfam" id="PF12671"/>
    </source>
</evidence>
<organism evidence="2 3">
    <name type="scientific">Clostridium liquoris</name>
    <dbReference type="NCBI Taxonomy" id="1289519"/>
    <lineage>
        <taxon>Bacteria</taxon>
        <taxon>Bacillati</taxon>
        <taxon>Bacillota</taxon>
        <taxon>Clostridia</taxon>
        <taxon>Eubacteriales</taxon>
        <taxon>Clostridiaceae</taxon>
        <taxon>Clostridium</taxon>
    </lineage>
</organism>
<keyword evidence="3" id="KW-1185">Reference proteome</keyword>
<comment type="caution">
    <text evidence="2">The sequence shown here is derived from an EMBL/GenBank/DDBJ whole genome shotgun (WGS) entry which is preliminary data.</text>
</comment>
<protein>
    <submittedName>
        <fullName evidence="2">Putative amidase domain protein</fullName>
    </submittedName>
</protein>
<dbReference type="EMBL" id="PVXO01000034">
    <property type="protein sequence ID" value="PRR78908.1"/>
    <property type="molecule type" value="Genomic_DNA"/>
</dbReference>
<dbReference type="InterPro" id="IPR024301">
    <property type="entry name" value="Amidase_6"/>
</dbReference>
<dbReference type="Pfam" id="PF12671">
    <property type="entry name" value="Amidase_6"/>
    <property type="match status" value="1"/>
</dbReference>
<reference evidence="2 3" key="1">
    <citation type="submission" date="2018-03" db="EMBL/GenBank/DDBJ databases">
        <title>Genome sequence of Clostridium liquoris DSM 100320.</title>
        <authorList>
            <person name="Poehlein A."/>
            <person name="Daniel R."/>
        </authorList>
    </citation>
    <scope>NUCLEOTIDE SEQUENCE [LARGE SCALE GENOMIC DNA]</scope>
    <source>
        <strain evidence="2 3">DSM 100320</strain>
    </source>
</reference>
<evidence type="ECO:0000313" key="2">
    <source>
        <dbReference type="EMBL" id="PRR78908.1"/>
    </source>
</evidence>
<dbReference type="RefSeq" id="WP_106063366.1">
    <property type="nucleotide sequence ID" value="NZ_PVXO01000034.1"/>
</dbReference>
<sequence>MKNWHKNKTWIILIISFILYCNFYINSGTAATLAPSASIDKELLKEEIQKIYNKRSEVFINGDLSSLPQYFDTSQRYGKWALEHEVQRVKYLRSWAYQRGIVFTNVNSSVLLYKTYTTKNGIRLSLKELYKFDYIYKDDEQPVTNSFGVGIRHTVDLVKKGDNWVIYTDWYTDCFEDGLKAYTGDIKEIDLSREEIYTMPNCPREIKTSYTGRYNRIKAAEYADKYSGASLQEGTDYKYNRKYKDFNGIGGDCTNYASQVLGDKEAGGLKFDGTWHCTYHPFGGGEGSRAFVNADAFRDYLVYSGKGHLIKKGDFKQVAIPTEAHPCGIVQKLELGDLICYAKGHDIDHFAVITAWDSHGYPLINSHTTDRYHVPWDLGWGDKNIFFHLVHIR</sequence>
<gene>
    <name evidence="2" type="ORF">CLLI_12470</name>
</gene>
<accession>A0A2T0B4T7</accession>
<name>A0A2T0B4T7_9CLOT</name>
<feature type="domain" description="Putative amidase" evidence="1">
    <location>
        <begin position="213"/>
        <end position="389"/>
    </location>
</feature>
<proteinExistence type="predicted"/>
<dbReference type="PANTHER" id="PTHR40032">
    <property type="entry name" value="EXPORTED PROTEIN-RELATED"/>
    <property type="match status" value="1"/>
</dbReference>
<dbReference type="AlphaFoldDB" id="A0A2T0B4T7"/>
<evidence type="ECO:0000313" key="3">
    <source>
        <dbReference type="Proteomes" id="UP000239706"/>
    </source>
</evidence>
<dbReference type="PANTHER" id="PTHR40032:SF1">
    <property type="entry name" value="EXPORTED PROTEIN"/>
    <property type="match status" value="1"/>
</dbReference>
<dbReference type="OrthoDB" id="2194542at2"/>
<dbReference type="Proteomes" id="UP000239706">
    <property type="component" value="Unassembled WGS sequence"/>
</dbReference>